<keyword evidence="2" id="KW-1185">Reference proteome</keyword>
<evidence type="ECO:0000313" key="2">
    <source>
        <dbReference type="Proteomes" id="UP000784294"/>
    </source>
</evidence>
<sequence length="108" mass="12858">MHQDGQAGCHFSNSHELGRHLIRLLQFSYLPEELSYKNSDQTCRNGQVCDHDVDRCDSTCRKMLSSSFGNQELSKYRLYLQEWSRNPENKWTTYWKKVVLPLVINYHF</sequence>
<accession>A0A3S5AU17</accession>
<gene>
    <name evidence="1" type="ORF">PXEA_LOCUS25458</name>
</gene>
<organism evidence="1 2">
    <name type="scientific">Protopolystoma xenopodis</name>
    <dbReference type="NCBI Taxonomy" id="117903"/>
    <lineage>
        <taxon>Eukaryota</taxon>
        <taxon>Metazoa</taxon>
        <taxon>Spiralia</taxon>
        <taxon>Lophotrochozoa</taxon>
        <taxon>Platyhelminthes</taxon>
        <taxon>Monogenea</taxon>
        <taxon>Polyopisthocotylea</taxon>
        <taxon>Polystomatidea</taxon>
        <taxon>Polystomatidae</taxon>
        <taxon>Protopolystoma</taxon>
    </lineage>
</organism>
<dbReference type="EMBL" id="CAAALY010129255">
    <property type="protein sequence ID" value="VEL32018.1"/>
    <property type="molecule type" value="Genomic_DNA"/>
</dbReference>
<name>A0A3S5AU17_9PLAT</name>
<dbReference type="AlphaFoldDB" id="A0A3S5AU17"/>
<protein>
    <submittedName>
        <fullName evidence="1">Uncharacterized protein</fullName>
    </submittedName>
</protein>
<dbReference type="Proteomes" id="UP000784294">
    <property type="component" value="Unassembled WGS sequence"/>
</dbReference>
<comment type="caution">
    <text evidence="1">The sequence shown here is derived from an EMBL/GenBank/DDBJ whole genome shotgun (WGS) entry which is preliminary data.</text>
</comment>
<proteinExistence type="predicted"/>
<evidence type="ECO:0000313" key="1">
    <source>
        <dbReference type="EMBL" id="VEL32018.1"/>
    </source>
</evidence>
<reference evidence="1" key="1">
    <citation type="submission" date="2018-11" db="EMBL/GenBank/DDBJ databases">
        <authorList>
            <consortium name="Pathogen Informatics"/>
        </authorList>
    </citation>
    <scope>NUCLEOTIDE SEQUENCE</scope>
</reference>